<evidence type="ECO:0000313" key="8">
    <source>
        <dbReference type="Proteomes" id="UP000733744"/>
    </source>
</evidence>
<evidence type="ECO:0000313" key="7">
    <source>
        <dbReference type="EMBL" id="TRW91494.1"/>
    </source>
</evidence>
<dbReference type="InterPro" id="IPR000297">
    <property type="entry name" value="PPIase_PpiC"/>
</dbReference>
<dbReference type="EMBL" id="RYFG02000111">
    <property type="protein sequence ID" value="TRW91494.1"/>
    <property type="molecule type" value="Genomic_DNA"/>
</dbReference>
<evidence type="ECO:0000256" key="3">
    <source>
        <dbReference type="ARBA" id="ARBA00013194"/>
    </source>
</evidence>
<comment type="catalytic activity">
    <reaction evidence="1">
        <text>[protein]-peptidylproline (omega=180) = [protein]-peptidylproline (omega=0)</text>
        <dbReference type="Rhea" id="RHEA:16237"/>
        <dbReference type="Rhea" id="RHEA-COMP:10747"/>
        <dbReference type="Rhea" id="RHEA-COMP:10748"/>
        <dbReference type="ChEBI" id="CHEBI:83833"/>
        <dbReference type="ChEBI" id="CHEBI:83834"/>
        <dbReference type="EC" id="5.2.1.8"/>
    </reaction>
</comment>
<name>A0ABY3C781_9GAMM</name>
<evidence type="ECO:0000256" key="4">
    <source>
        <dbReference type="ARBA" id="ARBA00023110"/>
    </source>
</evidence>
<dbReference type="SUPFAM" id="SSF54534">
    <property type="entry name" value="FKBP-like"/>
    <property type="match status" value="1"/>
</dbReference>
<dbReference type="InterPro" id="IPR027304">
    <property type="entry name" value="Trigger_fact/SurA_dom_sf"/>
</dbReference>
<dbReference type="RefSeq" id="WP_127027844.1">
    <property type="nucleotide sequence ID" value="NZ_RYFG02000111.1"/>
</dbReference>
<dbReference type="InterPro" id="IPR050245">
    <property type="entry name" value="PrsA_foldase"/>
</dbReference>
<dbReference type="EC" id="5.2.1.8" evidence="3"/>
<dbReference type="Pfam" id="PF00639">
    <property type="entry name" value="Rotamase"/>
    <property type="match status" value="1"/>
</dbReference>
<keyword evidence="8" id="KW-1185">Reference proteome</keyword>
<dbReference type="PROSITE" id="PS01096">
    <property type="entry name" value="PPIC_PPIASE_1"/>
    <property type="match status" value="1"/>
</dbReference>
<dbReference type="Gene3D" id="3.10.50.40">
    <property type="match status" value="1"/>
</dbReference>
<dbReference type="InterPro" id="IPR046357">
    <property type="entry name" value="PPIase_dom_sf"/>
</dbReference>
<proteinExistence type="inferred from homology"/>
<dbReference type="Proteomes" id="UP000733744">
    <property type="component" value="Unassembled WGS sequence"/>
</dbReference>
<dbReference type="PROSITE" id="PS50198">
    <property type="entry name" value="PPIC_PPIASE_2"/>
    <property type="match status" value="1"/>
</dbReference>
<gene>
    <name evidence="7" type="primary">nifM</name>
    <name evidence="7" type="ORF">EKO24_016395</name>
</gene>
<keyword evidence="5" id="KW-0413">Isomerase</keyword>
<sequence>MTAIEKPIQLETYNLLRAALSLFKKSPNELAEAELQQAQTQALNEFKIESRVLNTPEAASVIITDRELQQAYQEIRGRYDSEEAFVGDLEKNRLDKDSLQAALHRQCKVNTVLELVASRAPAVSDADIGIYYHMHPDQFHRPERREACHIFISVNADYAENTPEAALIRAQAIAEKLRKKPHKFADLALKHSECPTALQGGVLGVVSKGTLYPELDEVLFTLKAGEVSDAVKSEIGFHVLLCKSIQKPETLSLAKATPKIRQFMNDRARRACQRAWIAGLATPESEESQ</sequence>
<evidence type="ECO:0000259" key="6">
    <source>
        <dbReference type="PROSITE" id="PS50198"/>
    </source>
</evidence>
<dbReference type="SUPFAM" id="SSF109998">
    <property type="entry name" value="Triger factor/SurA peptide-binding domain-like"/>
    <property type="match status" value="1"/>
</dbReference>
<dbReference type="PANTHER" id="PTHR47245">
    <property type="entry name" value="PEPTIDYLPROLYL ISOMERASE"/>
    <property type="match status" value="1"/>
</dbReference>
<dbReference type="PANTHER" id="PTHR47245:SF2">
    <property type="entry name" value="PEPTIDYL-PROLYL CIS-TRANS ISOMERASE HP_0175-RELATED"/>
    <property type="match status" value="1"/>
</dbReference>
<dbReference type="InterPro" id="IPR014282">
    <property type="entry name" value="Nitrogen_fix_NifM"/>
</dbReference>
<feature type="domain" description="PpiC" evidence="6">
    <location>
        <begin position="142"/>
        <end position="244"/>
    </location>
</feature>
<comment type="similarity">
    <text evidence="2">Belongs to the PpiC/parvulin rotamase family.</text>
</comment>
<evidence type="ECO:0000256" key="5">
    <source>
        <dbReference type="PROSITE-ProRule" id="PRU00278"/>
    </source>
</evidence>
<keyword evidence="4 5" id="KW-0697">Rotamase</keyword>
<dbReference type="InterPro" id="IPR023058">
    <property type="entry name" value="PPIase_PpiC_CS"/>
</dbReference>
<accession>A0ABY3C781</accession>
<reference evidence="7 8" key="1">
    <citation type="journal article" date="2019" name="Antonie Van Leeuwenhoek">
        <title>Description of 'Ca. Methylobacter oryzae' KRF1, a novel species from the environmentally important Methylobacter clade 2.</title>
        <authorList>
            <person name="Khatri K."/>
            <person name="Mohite J.A."/>
            <person name="Pandit P.S."/>
            <person name="Bahulikar R."/>
            <person name="Rahalkar M.C."/>
        </authorList>
    </citation>
    <scope>NUCLEOTIDE SEQUENCE [LARGE SCALE GENOMIC DNA]</scope>
    <source>
        <strain evidence="7 8">KRF1</strain>
    </source>
</reference>
<dbReference type="NCBIfam" id="TIGR02933">
    <property type="entry name" value="nifM_nitrog"/>
    <property type="match status" value="1"/>
</dbReference>
<protein>
    <recommendedName>
        <fullName evidence="3">peptidylprolyl isomerase</fullName>
        <ecNumber evidence="3">5.2.1.8</ecNumber>
    </recommendedName>
</protein>
<evidence type="ECO:0000256" key="2">
    <source>
        <dbReference type="ARBA" id="ARBA00007656"/>
    </source>
</evidence>
<comment type="caution">
    <text evidence="7">The sequence shown here is derived from an EMBL/GenBank/DDBJ whole genome shotgun (WGS) entry which is preliminary data.</text>
</comment>
<evidence type="ECO:0000256" key="1">
    <source>
        <dbReference type="ARBA" id="ARBA00000971"/>
    </source>
</evidence>
<organism evidence="7 8">
    <name type="scientific">Candidatus Methylobacter oryzae</name>
    <dbReference type="NCBI Taxonomy" id="2497749"/>
    <lineage>
        <taxon>Bacteria</taxon>
        <taxon>Pseudomonadati</taxon>
        <taxon>Pseudomonadota</taxon>
        <taxon>Gammaproteobacteria</taxon>
        <taxon>Methylococcales</taxon>
        <taxon>Methylococcaceae</taxon>
        <taxon>Methylobacter</taxon>
    </lineage>
</organism>